<keyword evidence="3" id="KW-1185">Reference proteome</keyword>
<organism evidence="2 3">
    <name type="scientific">Trichinella nelsoni</name>
    <dbReference type="NCBI Taxonomy" id="6336"/>
    <lineage>
        <taxon>Eukaryota</taxon>
        <taxon>Metazoa</taxon>
        <taxon>Ecdysozoa</taxon>
        <taxon>Nematoda</taxon>
        <taxon>Enoplea</taxon>
        <taxon>Dorylaimia</taxon>
        <taxon>Trichinellida</taxon>
        <taxon>Trichinellidae</taxon>
        <taxon>Trichinella</taxon>
    </lineage>
</organism>
<sequence length="89" mass="10124">MPRRGKLDCGWDGPYWVVEVMGPKTYRVRHRERKRRTLWFTLTGCGGTTPGNPLSIQTKETGLPETGTPCGRNISRLLIRVGRRRKADA</sequence>
<protein>
    <recommendedName>
        <fullName evidence="1">Integrase p58-like C-terminal domain-containing protein</fullName>
    </recommendedName>
</protein>
<gene>
    <name evidence="2" type="ORF">T07_10866</name>
</gene>
<dbReference type="EMBL" id="JYDL01000012">
    <property type="protein sequence ID" value="KRX25354.1"/>
    <property type="molecule type" value="Genomic_DNA"/>
</dbReference>
<reference evidence="2 3" key="1">
    <citation type="submission" date="2015-01" db="EMBL/GenBank/DDBJ databases">
        <title>Evolution of Trichinella species and genotypes.</title>
        <authorList>
            <person name="Korhonen P.K."/>
            <person name="Edoardo P."/>
            <person name="Giuseppe L.R."/>
            <person name="Gasser R.B."/>
        </authorList>
    </citation>
    <scope>NUCLEOTIDE SEQUENCE [LARGE SCALE GENOMIC DNA]</scope>
    <source>
        <strain evidence="2">ISS37</strain>
    </source>
</reference>
<evidence type="ECO:0000259" key="1">
    <source>
        <dbReference type="Pfam" id="PF22938"/>
    </source>
</evidence>
<accession>A0A0V0SF88</accession>
<proteinExistence type="predicted"/>
<dbReference type="InterPro" id="IPR054465">
    <property type="entry name" value="Integrase_p58-like_C"/>
</dbReference>
<dbReference type="OrthoDB" id="6768976at2759"/>
<comment type="caution">
    <text evidence="2">The sequence shown here is derived from an EMBL/GenBank/DDBJ whole genome shotgun (WGS) entry which is preliminary data.</text>
</comment>
<dbReference type="Pfam" id="PF22938">
    <property type="entry name" value="Integrase_p58_C"/>
    <property type="match status" value="1"/>
</dbReference>
<dbReference type="Proteomes" id="UP000054630">
    <property type="component" value="Unassembled WGS sequence"/>
</dbReference>
<evidence type="ECO:0000313" key="3">
    <source>
        <dbReference type="Proteomes" id="UP000054630"/>
    </source>
</evidence>
<dbReference type="STRING" id="6336.A0A0V0SF88"/>
<dbReference type="AlphaFoldDB" id="A0A0V0SF88"/>
<name>A0A0V0SF88_9BILA</name>
<feature type="domain" description="Integrase p58-like C-terminal" evidence="1">
    <location>
        <begin position="13"/>
        <end position="37"/>
    </location>
</feature>
<evidence type="ECO:0000313" key="2">
    <source>
        <dbReference type="EMBL" id="KRX25354.1"/>
    </source>
</evidence>